<dbReference type="Proteomes" id="UP000678499">
    <property type="component" value="Unassembled WGS sequence"/>
</dbReference>
<sequence>MARRFPVTSQGSPGRLFVYAAATFATLSSAKGQELRLGSDGMLVDTSYFEVSWDYSNHLVSLFKSVIELKRVYPSSFRNVLRVSYSRLCVSFF</sequence>
<name>A0A7R9BZZ2_9CRUS</name>
<dbReference type="EMBL" id="CAJPEX010005567">
    <property type="protein sequence ID" value="CAG0923674.1"/>
    <property type="molecule type" value="Genomic_DNA"/>
</dbReference>
<organism evidence="1">
    <name type="scientific">Notodromas monacha</name>
    <dbReference type="NCBI Taxonomy" id="399045"/>
    <lineage>
        <taxon>Eukaryota</taxon>
        <taxon>Metazoa</taxon>
        <taxon>Ecdysozoa</taxon>
        <taxon>Arthropoda</taxon>
        <taxon>Crustacea</taxon>
        <taxon>Oligostraca</taxon>
        <taxon>Ostracoda</taxon>
        <taxon>Podocopa</taxon>
        <taxon>Podocopida</taxon>
        <taxon>Cypridocopina</taxon>
        <taxon>Cypridoidea</taxon>
        <taxon>Cyprididae</taxon>
        <taxon>Notodromas</taxon>
    </lineage>
</organism>
<proteinExistence type="predicted"/>
<gene>
    <name evidence="1" type="ORF">NMOB1V02_LOCUS11137</name>
</gene>
<evidence type="ECO:0000313" key="2">
    <source>
        <dbReference type="Proteomes" id="UP000678499"/>
    </source>
</evidence>
<dbReference type="EMBL" id="OA887604">
    <property type="protein sequence ID" value="CAD7283522.1"/>
    <property type="molecule type" value="Genomic_DNA"/>
</dbReference>
<reference evidence="1" key="1">
    <citation type="submission" date="2020-11" db="EMBL/GenBank/DDBJ databases">
        <authorList>
            <person name="Tran Van P."/>
        </authorList>
    </citation>
    <scope>NUCLEOTIDE SEQUENCE</scope>
</reference>
<keyword evidence="2" id="KW-1185">Reference proteome</keyword>
<protein>
    <submittedName>
        <fullName evidence="1">Uncharacterized protein</fullName>
    </submittedName>
</protein>
<evidence type="ECO:0000313" key="1">
    <source>
        <dbReference type="EMBL" id="CAD7283522.1"/>
    </source>
</evidence>
<accession>A0A7R9BZZ2</accession>
<dbReference type="AlphaFoldDB" id="A0A7R9BZZ2"/>